<proteinExistence type="predicted"/>
<feature type="transmembrane region" description="Helical" evidence="6">
    <location>
        <begin position="58"/>
        <end position="76"/>
    </location>
</feature>
<feature type="domain" description="ABC-2 type transporter transmembrane" evidence="7">
    <location>
        <begin position="2"/>
        <end position="103"/>
    </location>
</feature>
<keyword evidence="5 6" id="KW-0472">Membrane</keyword>
<organism evidence="8 9">
    <name type="scientific">Dryococelus australis</name>
    <dbReference type="NCBI Taxonomy" id="614101"/>
    <lineage>
        <taxon>Eukaryota</taxon>
        <taxon>Metazoa</taxon>
        <taxon>Ecdysozoa</taxon>
        <taxon>Arthropoda</taxon>
        <taxon>Hexapoda</taxon>
        <taxon>Insecta</taxon>
        <taxon>Pterygota</taxon>
        <taxon>Neoptera</taxon>
        <taxon>Polyneoptera</taxon>
        <taxon>Phasmatodea</taxon>
        <taxon>Verophasmatodea</taxon>
        <taxon>Anareolatae</taxon>
        <taxon>Phasmatidae</taxon>
        <taxon>Eurycanthinae</taxon>
        <taxon>Dryococelus</taxon>
    </lineage>
</organism>
<comment type="subcellular location">
    <subcellularLocation>
        <location evidence="1">Membrane</location>
        <topology evidence="1">Multi-pass membrane protein</topology>
    </subcellularLocation>
</comment>
<dbReference type="Pfam" id="PF01061">
    <property type="entry name" value="ABC2_membrane"/>
    <property type="match status" value="1"/>
</dbReference>
<keyword evidence="3 6" id="KW-0812">Transmembrane</keyword>
<dbReference type="PANTHER" id="PTHR48041:SF133">
    <property type="entry name" value="GH24286P"/>
    <property type="match status" value="1"/>
</dbReference>
<dbReference type="InterPro" id="IPR013525">
    <property type="entry name" value="ABC2_TM"/>
</dbReference>
<evidence type="ECO:0000313" key="9">
    <source>
        <dbReference type="Proteomes" id="UP001159363"/>
    </source>
</evidence>
<evidence type="ECO:0000256" key="3">
    <source>
        <dbReference type="ARBA" id="ARBA00022692"/>
    </source>
</evidence>
<evidence type="ECO:0000256" key="5">
    <source>
        <dbReference type="ARBA" id="ARBA00023136"/>
    </source>
</evidence>
<evidence type="ECO:0000313" key="8">
    <source>
        <dbReference type="EMBL" id="KAJ8896931.1"/>
    </source>
</evidence>
<dbReference type="Proteomes" id="UP001159363">
    <property type="component" value="Chromosome 1"/>
</dbReference>
<dbReference type="PANTHER" id="PTHR48041">
    <property type="entry name" value="ABC TRANSPORTER G FAMILY MEMBER 28"/>
    <property type="match status" value="1"/>
</dbReference>
<keyword evidence="4 6" id="KW-1133">Transmembrane helix</keyword>
<gene>
    <name evidence="8" type="ORF">PR048_002277</name>
</gene>
<evidence type="ECO:0000259" key="7">
    <source>
        <dbReference type="Pfam" id="PF01061"/>
    </source>
</evidence>
<keyword evidence="9" id="KW-1185">Reference proteome</keyword>
<evidence type="ECO:0000256" key="6">
    <source>
        <dbReference type="SAM" id="Phobius"/>
    </source>
</evidence>
<protein>
    <recommendedName>
        <fullName evidence="7">ABC-2 type transporter transmembrane domain-containing protein</fullName>
    </recommendedName>
</protein>
<reference evidence="8 9" key="1">
    <citation type="submission" date="2023-02" db="EMBL/GenBank/DDBJ databases">
        <title>LHISI_Scaffold_Assembly.</title>
        <authorList>
            <person name="Stuart O.P."/>
            <person name="Cleave R."/>
            <person name="Magrath M.J.L."/>
            <person name="Mikheyev A.S."/>
        </authorList>
    </citation>
    <scope>NUCLEOTIDE SEQUENCE [LARGE SCALE GENOMIC DNA]</scope>
    <source>
        <strain evidence="8">Daus_M_001</strain>
        <tissue evidence="8">Leg muscle</tissue>
    </source>
</reference>
<evidence type="ECO:0000256" key="1">
    <source>
        <dbReference type="ARBA" id="ARBA00004141"/>
    </source>
</evidence>
<evidence type="ECO:0000256" key="4">
    <source>
        <dbReference type="ARBA" id="ARBA00022989"/>
    </source>
</evidence>
<feature type="transmembrane region" description="Helical" evidence="6">
    <location>
        <begin position="27"/>
        <end position="52"/>
    </location>
</feature>
<accession>A0ABQ9IKS7</accession>
<sequence length="130" mass="14882">MFQTVCSVGYCIAVYFLTAQPSDIYRLFLFTLSCSLVAVVAQSIGLIIGVSLSIQNGMVFGPFAIMPFFIFSGFLIRMKDAPIYFHWLFHTSFIKYGVECCVWAVYGFNRGRLKCNELYCQYKYEPLPDL</sequence>
<dbReference type="InterPro" id="IPR050352">
    <property type="entry name" value="ABCG_transporters"/>
</dbReference>
<evidence type="ECO:0000256" key="2">
    <source>
        <dbReference type="ARBA" id="ARBA00022448"/>
    </source>
</evidence>
<dbReference type="EMBL" id="JARBHB010000001">
    <property type="protein sequence ID" value="KAJ8896931.1"/>
    <property type="molecule type" value="Genomic_DNA"/>
</dbReference>
<name>A0ABQ9IKS7_9NEOP</name>
<comment type="caution">
    <text evidence="8">The sequence shown here is derived from an EMBL/GenBank/DDBJ whole genome shotgun (WGS) entry which is preliminary data.</text>
</comment>
<keyword evidence="2" id="KW-0813">Transport</keyword>